<evidence type="ECO:0000256" key="5">
    <source>
        <dbReference type="ARBA" id="ARBA00012588"/>
    </source>
</evidence>
<name>A0ABV9JIW3_9GAMM</name>
<evidence type="ECO:0000256" key="10">
    <source>
        <dbReference type="ARBA" id="ARBA00031722"/>
    </source>
</evidence>
<dbReference type="NCBIfam" id="TIGR02095">
    <property type="entry name" value="glgA"/>
    <property type="match status" value="1"/>
</dbReference>
<evidence type="ECO:0000256" key="2">
    <source>
        <dbReference type="ARBA" id="ARBA00002764"/>
    </source>
</evidence>
<feature type="domain" description="Glycosyl transferase family 1" evidence="12">
    <location>
        <begin position="285"/>
        <end position="439"/>
    </location>
</feature>
<dbReference type="InterPro" id="IPR001296">
    <property type="entry name" value="Glyco_trans_1"/>
</dbReference>
<keyword evidence="15" id="KW-1185">Reference proteome</keyword>
<dbReference type="Pfam" id="PF08323">
    <property type="entry name" value="Glyco_transf_5"/>
    <property type="match status" value="1"/>
</dbReference>
<reference evidence="15" key="1">
    <citation type="journal article" date="2019" name="Int. J. Syst. Evol. Microbiol.">
        <title>The Global Catalogue of Microorganisms (GCM) 10K type strain sequencing project: providing services to taxonomists for standard genome sequencing and annotation.</title>
        <authorList>
            <consortium name="The Broad Institute Genomics Platform"/>
            <consortium name="The Broad Institute Genome Sequencing Center for Infectious Disease"/>
            <person name="Wu L."/>
            <person name="Ma J."/>
        </authorList>
    </citation>
    <scope>NUCLEOTIDE SEQUENCE [LARGE SCALE GENOMIC DNA]</scope>
    <source>
        <strain evidence="15">DT28</strain>
    </source>
</reference>
<feature type="domain" description="Starch synthase catalytic" evidence="13">
    <location>
        <begin position="2"/>
        <end position="229"/>
    </location>
</feature>
<evidence type="ECO:0000259" key="13">
    <source>
        <dbReference type="Pfam" id="PF08323"/>
    </source>
</evidence>
<comment type="caution">
    <text evidence="14">The sequence shown here is derived from an EMBL/GenBank/DDBJ whole genome shotgun (WGS) entry which is preliminary data.</text>
</comment>
<comment type="pathway">
    <text evidence="3 11">Glycan biosynthesis; glycogen biosynthesis.</text>
</comment>
<dbReference type="InterPro" id="IPR011835">
    <property type="entry name" value="GS/SS"/>
</dbReference>
<dbReference type="InterPro" id="IPR013534">
    <property type="entry name" value="Starch_synth_cat_dom"/>
</dbReference>
<dbReference type="CDD" id="cd03791">
    <property type="entry name" value="GT5_Glycogen_synthase_DULL1-like"/>
    <property type="match status" value="1"/>
</dbReference>
<comment type="function">
    <text evidence="2 11">Synthesizes alpha-1,4-glucan chains using ADP-glucose.</text>
</comment>
<sequence length="476" mass="53306">MRVLFLCSEYEGLIKTGGLADATRALAMALQQEGVDVRVMLPRYGSLYGKPLAPYWQSVYLSLGGEPMGCAVRQLAGQELPVYLLEHHQLFGRERPYDDGQHGYQDNSRRFSFFCKAALQWCIEQDWTPDLIHGHDWQTGAAACYLKTLYRAALPNCRFVFTVHNGAYQQPLSSQEVQANELSGLHPAVRPSLLAYGLSYTDKLVTVSQGYAAELLEEPAANGLSQIYQQRRQDFSGILNGVDDQIWDPAIDPYLTHHFSAAKLAGKALCKQQLHAQYQLPQADWPLYVAVSRLTSQKGYDYLIPALEQWLISASAYVVMMGTGESRYVEALQRLASRYPEQVRFIHGFDEGLSHLLEAAGDFFLMPSLFEPCGLNQLYSLKYGTLPLVRATGGLKDTVQGLEQPAPTGISFDAPTPDALLQALNQAQQLYAQPKKFQQIRKRAMQQRFDWKTAAAAYLALYQQLRECRTEQGLGG</sequence>
<dbReference type="GO" id="GO:0009011">
    <property type="term" value="F:alpha-1,4-glucan glucosyltransferase (ADP-glucose donor) activity"/>
    <property type="evidence" value="ECO:0007669"/>
    <property type="project" value="UniProtKB-EC"/>
</dbReference>
<evidence type="ECO:0000256" key="6">
    <source>
        <dbReference type="ARBA" id="ARBA00019935"/>
    </source>
</evidence>
<dbReference type="HAMAP" id="MF_00484">
    <property type="entry name" value="Glycogen_synth"/>
    <property type="match status" value="1"/>
</dbReference>
<evidence type="ECO:0000256" key="7">
    <source>
        <dbReference type="ARBA" id="ARBA00022676"/>
    </source>
</evidence>
<evidence type="ECO:0000313" key="14">
    <source>
        <dbReference type="EMBL" id="MFC4654506.1"/>
    </source>
</evidence>
<evidence type="ECO:0000256" key="8">
    <source>
        <dbReference type="ARBA" id="ARBA00022679"/>
    </source>
</evidence>
<evidence type="ECO:0000256" key="3">
    <source>
        <dbReference type="ARBA" id="ARBA00004964"/>
    </source>
</evidence>
<keyword evidence="8 11" id="KW-0808">Transferase</keyword>
<dbReference type="PANTHER" id="PTHR45825:SF11">
    <property type="entry name" value="ALPHA AMYLASE DOMAIN-CONTAINING PROTEIN"/>
    <property type="match status" value="1"/>
</dbReference>
<feature type="binding site" evidence="11">
    <location>
        <position position="15"/>
    </location>
    <ligand>
        <name>ADP-alpha-D-glucose</name>
        <dbReference type="ChEBI" id="CHEBI:57498"/>
    </ligand>
</feature>
<evidence type="ECO:0000256" key="1">
    <source>
        <dbReference type="ARBA" id="ARBA00001478"/>
    </source>
</evidence>
<dbReference type="Pfam" id="PF00534">
    <property type="entry name" value="Glycos_transf_1"/>
    <property type="match status" value="1"/>
</dbReference>
<dbReference type="Proteomes" id="UP001595962">
    <property type="component" value="Unassembled WGS sequence"/>
</dbReference>
<comment type="catalytic activity">
    <reaction evidence="1 11">
        <text>[(1-&gt;4)-alpha-D-glucosyl](n) + ADP-alpha-D-glucose = [(1-&gt;4)-alpha-D-glucosyl](n+1) + ADP + H(+)</text>
        <dbReference type="Rhea" id="RHEA:18189"/>
        <dbReference type="Rhea" id="RHEA-COMP:9584"/>
        <dbReference type="Rhea" id="RHEA-COMP:9587"/>
        <dbReference type="ChEBI" id="CHEBI:15378"/>
        <dbReference type="ChEBI" id="CHEBI:15444"/>
        <dbReference type="ChEBI" id="CHEBI:57498"/>
        <dbReference type="ChEBI" id="CHEBI:456216"/>
        <dbReference type="EC" id="2.4.1.21"/>
    </reaction>
</comment>
<evidence type="ECO:0000313" key="15">
    <source>
        <dbReference type="Proteomes" id="UP001595962"/>
    </source>
</evidence>
<dbReference type="RefSeq" id="WP_377332444.1">
    <property type="nucleotide sequence ID" value="NZ_JBHSGB010000005.1"/>
</dbReference>
<keyword evidence="7 11" id="KW-0328">Glycosyltransferase</keyword>
<dbReference type="EC" id="2.4.1.21" evidence="5 11"/>
<protein>
    <recommendedName>
        <fullName evidence="6 11">Glycogen synthase</fullName>
        <ecNumber evidence="5 11">2.4.1.21</ecNumber>
    </recommendedName>
    <alternativeName>
        <fullName evidence="10 11">Starch [bacterial glycogen] synthase</fullName>
    </alternativeName>
</protein>
<evidence type="ECO:0000256" key="4">
    <source>
        <dbReference type="ARBA" id="ARBA00010281"/>
    </source>
</evidence>
<comment type="similarity">
    <text evidence="4 11">Belongs to the glycosyltransferase 1 family. Bacterial/plant glycogen synthase subfamily.</text>
</comment>
<dbReference type="EMBL" id="JBHSGB010000005">
    <property type="protein sequence ID" value="MFC4654506.1"/>
    <property type="molecule type" value="Genomic_DNA"/>
</dbReference>
<dbReference type="Gene3D" id="3.40.50.2000">
    <property type="entry name" value="Glycogen Phosphorylase B"/>
    <property type="match status" value="2"/>
</dbReference>
<accession>A0ABV9JIW3</accession>
<organism evidence="14 15">
    <name type="scientific">Rheinheimera marina</name>
    <dbReference type="NCBI Taxonomy" id="1774958"/>
    <lineage>
        <taxon>Bacteria</taxon>
        <taxon>Pseudomonadati</taxon>
        <taxon>Pseudomonadota</taxon>
        <taxon>Gammaproteobacteria</taxon>
        <taxon>Chromatiales</taxon>
        <taxon>Chromatiaceae</taxon>
        <taxon>Rheinheimera</taxon>
    </lineage>
</organism>
<evidence type="ECO:0000256" key="9">
    <source>
        <dbReference type="ARBA" id="ARBA00023056"/>
    </source>
</evidence>
<dbReference type="PANTHER" id="PTHR45825">
    <property type="entry name" value="GRANULE-BOUND STARCH SYNTHASE 1, CHLOROPLASTIC/AMYLOPLASTIC"/>
    <property type="match status" value="1"/>
</dbReference>
<evidence type="ECO:0000256" key="11">
    <source>
        <dbReference type="HAMAP-Rule" id="MF_00484"/>
    </source>
</evidence>
<gene>
    <name evidence="11" type="primary">glgA</name>
    <name evidence="14" type="ORF">ACFO3I_05650</name>
</gene>
<evidence type="ECO:0000259" key="12">
    <source>
        <dbReference type="Pfam" id="PF00534"/>
    </source>
</evidence>
<keyword evidence="9 11" id="KW-0320">Glycogen biosynthesis</keyword>
<proteinExistence type="inferred from homology"/>
<dbReference type="SUPFAM" id="SSF53756">
    <property type="entry name" value="UDP-Glycosyltransferase/glycogen phosphorylase"/>
    <property type="match status" value="1"/>
</dbReference>